<reference evidence="14" key="1">
    <citation type="submission" date="2019-03" db="EMBL/GenBank/DDBJ databases">
        <title>Lake Tanganyika Metagenome-Assembled Genomes (MAGs).</title>
        <authorList>
            <person name="Tran P."/>
        </authorList>
    </citation>
    <scope>NUCLEOTIDE SEQUENCE</scope>
    <source>
        <strain evidence="14">M_DeepCast_400m_m2_100</strain>
    </source>
</reference>
<comment type="catalytic activity">
    <reaction evidence="8">
        <text>a 3'-end 3'-phospho-ribonucleotide-RNA + a 5'-end dephospho-ribonucleoside-RNA + GTP = a ribonucleotidyl-ribonucleotide-RNA + GMP + diphosphate</text>
        <dbReference type="Rhea" id="RHEA:68076"/>
        <dbReference type="Rhea" id="RHEA-COMP:10463"/>
        <dbReference type="Rhea" id="RHEA-COMP:13936"/>
        <dbReference type="Rhea" id="RHEA-COMP:17355"/>
        <dbReference type="ChEBI" id="CHEBI:33019"/>
        <dbReference type="ChEBI" id="CHEBI:37565"/>
        <dbReference type="ChEBI" id="CHEBI:58115"/>
        <dbReference type="ChEBI" id="CHEBI:83062"/>
        <dbReference type="ChEBI" id="CHEBI:138284"/>
        <dbReference type="ChEBI" id="CHEBI:173118"/>
        <dbReference type="EC" id="6.5.1.8"/>
    </reaction>
</comment>
<feature type="binding site" evidence="12">
    <location>
        <position position="233"/>
    </location>
    <ligand>
        <name>Mn(2+)</name>
        <dbReference type="ChEBI" id="CHEBI:29035"/>
        <label>2</label>
    </ligand>
</feature>
<keyword evidence="2 13" id="KW-0436">Ligase</keyword>
<dbReference type="AlphaFoldDB" id="A0A938BQV1"/>
<evidence type="ECO:0000256" key="5">
    <source>
        <dbReference type="ARBA" id="ARBA00022800"/>
    </source>
</evidence>
<comment type="caution">
    <text evidence="14">The sequence shown here is derived from an EMBL/GenBank/DDBJ whole genome shotgun (WGS) entry which is preliminary data.</text>
</comment>
<accession>A0A938BQV1</accession>
<keyword evidence="4 11" id="KW-0547">Nucleotide-binding</keyword>
<dbReference type="Gene3D" id="3.90.1860.10">
    <property type="entry name" value="tRNA-splicing ligase RtcB"/>
    <property type="match status" value="1"/>
</dbReference>
<feature type="binding site" evidence="12">
    <location>
        <position position="327"/>
    </location>
    <ligand>
        <name>Mn(2+)</name>
        <dbReference type="ChEBI" id="CHEBI:29035"/>
        <label>2</label>
    </ligand>
</feature>
<evidence type="ECO:0000256" key="9">
    <source>
        <dbReference type="ARBA" id="ARBA00049514"/>
    </source>
</evidence>
<dbReference type="PANTHER" id="PTHR11118">
    <property type="entry name" value="RNA-SPLICING LIGASE RTCB HOMOLOG"/>
    <property type="match status" value="1"/>
</dbReference>
<evidence type="ECO:0000256" key="4">
    <source>
        <dbReference type="ARBA" id="ARBA00022741"/>
    </source>
</evidence>
<feature type="binding site" evidence="11">
    <location>
        <position position="380"/>
    </location>
    <ligand>
        <name>GMP</name>
        <dbReference type="ChEBI" id="CHEBI:58115"/>
    </ligand>
</feature>
<feature type="binding site" evidence="11">
    <location>
        <begin position="327"/>
        <end position="328"/>
    </location>
    <ligand>
        <name>GMP</name>
        <dbReference type="ChEBI" id="CHEBI:58115"/>
    </ligand>
</feature>
<feature type="binding site" evidence="12">
    <location>
        <position position="202"/>
    </location>
    <ligand>
        <name>Mn(2+)</name>
        <dbReference type="ChEBI" id="CHEBI:29035"/>
        <label>1</label>
    </ligand>
</feature>
<dbReference type="GO" id="GO:0170057">
    <property type="term" value="F:RNA ligase (GTP) activity"/>
    <property type="evidence" value="ECO:0007669"/>
    <property type="project" value="UniProtKB-EC"/>
</dbReference>
<dbReference type="EMBL" id="VGIY01000150">
    <property type="protein sequence ID" value="MBM3317597.1"/>
    <property type="molecule type" value="Genomic_DNA"/>
</dbReference>
<dbReference type="GO" id="GO:0006396">
    <property type="term" value="P:RNA processing"/>
    <property type="evidence" value="ECO:0007669"/>
    <property type="project" value="InterPro"/>
</dbReference>
<dbReference type="SUPFAM" id="SSF103365">
    <property type="entry name" value="Hypothetical protein PH1602"/>
    <property type="match status" value="1"/>
</dbReference>
<dbReference type="InterPro" id="IPR036025">
    <property type="entry name" value="RtcB-like_sf"/>
</dbReference>
<feature type="binding site" evidence="11">
    <location>
        <begin position="373"/>
        <end position="376"/>
    </location>
    <ligand>
        <name>GMP</name>
        <dbReference type="ChEBI" id="CHEBI:58115"/>
    </ligand>
</feature>
<evidence type="ECO:0000256" key="1">
    <source>
        <dbReference type="ARBA" id="ARBA00008071"/>
    </source>
</evidence>
<dbReference type="GO" id="GO:0005525">
    <property type="term" value="F:GTP binding"/>
    <property type="evidence" value="ECO:0007669"/>
    <property type="project" value="UniProtKB-KW"/>
</dbReference>
<feature type="binding site" evidence="12">
    <location>
        <position position="93"/>
    </location>
    <ligand>
        <name>Mn(2+)</name>
        <dbReference type="ChEBI" id="CHEBI:29035"/>
        <label>1</label>
    </ligand>
</feature>
<comment type="similarity">
    <text evidence="1 13">Belongs to the RtcB family.</text>
</comment>
<dbReference type="PROSITE" id="PS01288">
    <property type="entry name" value="UPF0027"/>
    <property type="match status" value="1"/>
</dbReference>
<feature type="active site" description="GMP-histidine intermediate" evidence="10">
    <location>
        <position position="399"/>
    </location>
</feature>
<dbReference type="InterPro" id="IPR001233">
    <property type="entry name" value="RtcB"/>
</dbReference>
<keyword evidence="7 12" id="KW-0464">Manganese</keyword>
<name>A0A938BQV1_UNCEI</name>
<evidence type="ECO:0000256" key="8">
    <source>
        <dbReference type="ARBA" id="ARBA00047746"/>
    </source>
</evidence>
<protein>
    <recommendedName>
        <fullName evidence="13">tRNA-splicing ligase RtcB</fullName>
        <ecNumber evidence="13">6.5.1.-</ecNumber>
    </recommendedName>
</protein>
<evidence type="ECO:0000313" key="15">
    <source>
        <dbReference type="Proteomes" id="UP000748308"/>
    </source>
</evidence>
<dbReference type="Proteomes" id="UP000748308">
    <property type="component" value="Unassembled WGS sequence"/>
</dbReference>
<comment type="cofactor">
    <cofactor evidence="12 13">
        <name>Mn(2+)</name>
        <dbReference type="ChEBI" id="CHEBI:29035"/>
    </cofactor>
    <text evidence="12 13">Binds 2 manganese ions per subunit.</text>
</comment>
<dbReference type="GO" id="GO:0046872">
    <property type="term" value="F:metal ion binding"/>
    <property type="evidence" value="ECO:0007669"/>
    <property type="project" value="UniProtKB-UniRule"/>
</dbReference>
<dbReference type="GO" id="GO:0042245">
    <property type="term" value="P:RNA repair"/>
    <property type="evidence" value="ECO:0007669"/>
    <property type="project" value="UniProtKB-KW"/>
</dbReference>
<feature type="binding site" evidence="11">
    <location>
        <begin position="201"/>
        <end position="205"/>
    </location>
    <ligand>
        <name>GMP</name>
        <dbReference type="ChEBI" id="CHEBI:58115"/>
    </ligand>
</feature>
<sequence>MRLRQVRDYLWEIPREGAMRVPGRVYASESMIAQVRGEGGLDQVRNVAHLPGIVGYSLAMPDIHWGYGFPIGGVAATDPADGGVISPGGVGYDINCGVRALTTRLELAAVRERLDPMVQALFRHIPTGVGSSGAIDRVGDAELDRVMVEGARWAIKRGYGTDDDALHTEEQGRLPGADPGAVGARARERGREQLGTLGSGNHFAEIDVIEEIFHPQAAEEFGLRPGGIAVQIHTGSRGFGHQVCDDYLRVMGRAVRRHGIDLPDRQLACAPVESEEGRSYLGAMACAANYAWANRQTIMALVERALLEALQIPRRELGLRLLYDVCHNIAKLETHAVEGRERRLCVHRKGATRAYPPSGTDSPWRSGQPVLVPGDMGSESYICLGRPEALRQTFGSTCHGAGRVMSRREAVRRFGGRDLTAHLRARGILVRAKEKGTLAEEMSEAYKDVSQVVEVMHQAGISLKVARLRPLAVIKG</sequence>
<evidence type="ECO:0000256" key="7">
    <source>
        <dbReference type="ARBA" id="ARBA00023211"/>
    </source>
</evidence>
<keyword evidence="6 11" id="KW-0342">GTP-binding</keyword>
<dbReference type="EC" id="6.5.1.-" evidence="13"/>
<organism evidence="14 15">
    <name type="scientific">Eiseniibacteriota bacterium</name>
    <dbReference type="NCBI Taxonomy" id="2212470"/>
    <lineage>
        <taxon>Bacteria</taxon>
        <taxon>Candidatus Eiseniibacteriota</taxon>
    </lineage>
</organism>
<evidence type="ECO:0000256" key="6">
    <source>
        <dbReference type="ARBA" id="ARBA00023134"/>
    </source>
</evidence>
<dbReference type="FunFam" id="3.90.1860.10:FF:000001">
    <property type="entry name" value="tRNA-splicing ligase RtcB homolog"/>
    <property type="match status" value="1"/>
</dbReference>
<keyword evidence="3 12" id="KW-0479">Metal-binding</keyword>
<evidence type="ECO:0000256" key="10">
    <source>
        <dbReference type="PIRSR" id="PIRSR601233-1"/>
    </source>
</evidence>
<comment type="subunit">
    <text evidence="13">Monomer.</text>
</comment>
<proteinExistence type="inferred from homology"/>
<dbReference type="PANTHER" id="PTHR11118:SF1">
    <property type="entry name" value="RNA-SPLICING LIGASE RTCB HOMOLOG"/>
    <property type="match status" value="1"/>
</dbReference>
<comment type="catalytic activity">
    <reaction evidence="9">
        <text>a 3'-end 2',3'-cyclophospho-ribonucleotide-RNA + a 5'-end dephospho-ribonucleoside-RNA + GTP + H2O = a ribonucleotidyl-ribonucleotide-RNA + GMP + diphosphate + H(+)</text>
        <dbReference type="Rhea" id="RHEA:68080"/>
        <dbReference type="Rhea" id="RHEA-COMP:10464"/>
        <dbReference type="Rhea" id="RHEA-COMP:13936"/>
        <dbReference type="Rhea" id="RHEA-COMP:17355"/>
        <dbReference type="ChEBI" id="CHEBI:15377"/>
        <dbReference type="ChEBI" id="CHEBI:15378"/>
        <dbReference type="ChEBI" id="CHEBI:33019"/>
        <dbReference type="ChEBI" id="CHEBI:37565"/>
        <dbReference type="ChEBI" id="CHEBI:58115"/>
        <dbReference type="ChEBI" id="CHEBI:83064"/>
        <dbReference type="ChEBI" id="CHEBI:138284"/>
        <dbReference type="ChEBI" id="CHEBI:173118"/>
        <dbReference type="EC" id="6.5.1.8"/>
    </reaction>
</comment>
<dbReference type="GO" id="GO:0003972">
    <property type="term" value="F:RNA ligase (ATP) activity"/>
    <property type="evidence" value="ECO:0007669"/>
    <property type="project" value="TreeGrafter"/>
</dbReference>
<feature type="binding site" evidence="11">
    <location>
        <position position="475"/>
    </location>
    <ligand>
        <name>GMP</name>
        <dbReference type="ChEBI" id="CHEBI:58115"/>
    </ligand>
</feature>
<dbReference type="Pfam" id="PF01139">
    <property type="entry name" value="RtcB"/>
    <property type="match status" value="1"/>
</dbReference>
<feature type="binding site" evidence="11">
    <location>
        <begin position="399"/>
        <end position="402"/>
    </location>
    <ligand>
        <name>GMP</name>
        <dbReference type="ChEBI" id="CHEBI:58115"/>
    </ligand>
</feature>
<evidence type="ECO:0000256" key="2">
    <source>
        <dbReference type="ARBA" id="ARBA00022598"/>
    </source>
</evidence>
<evidence type="ECO:0000256" key="3">
    <source>
        <dbReference type="ARBA" id="ARBA00022723"/>
    </source>
</evidence>
<evidence type="ECO:0000256" key="12">
    <source>
        <dbReference type="PIRSR" id="PIRSR601233-3"/>
    </source>
</evidence>
<evidence type="ECO:0000313" key="14">
    <source>
        <dbReference type="EMBL" id="MBM3317597.1"/>
    </source>
</evidence>
<keyword evidence="5" id="KW-0692">RNA repair</keyword>
<evidence type="ECO:0000256" key="13">
    <source>
        <dbReference type="RuleBase" id="RU371113"/>
    </source>
</evidence>
<gene>
    <name evidence="13" type="primary">rtcB</name>
    <name evidence="14" type="ORF">FJY75_07065</name>
</gene>
<evidence type="ECO:0000256" key="11">
    <source>
        <dbReference type="PIRSR" id="PIRSR601233-2"/>
    </source>
</evidence>